<sequence>MTVTSSLYMRVATLDDIPAIEALMAESMARLLPHFLDSKQVERSSESMGVDTLLVADGTYFLVFEGDALAGCGGWSRRRTLYGGNTTAGRDDSPADPKAEPAKIRAMYTHPDFVRRGIGRMLLDASEAAARAEGFSAMEMGSTATGVPLYEACGYRLVEDLSRPSEDGTIVPILRMRKELA</sequence>
<dbReference type="GO" id="GO:0016747">
    <property type="term" value="F:acyltransferase activity, transferring groups other than amino-acyl groups"/>
    <property type="evidence" value="ECO:0007669"/>
    <property type="project" value="InterPro"/>
</dbReference>
<accession>A0A170PTV1</accession>
<organism evidence="4">
    <name type="scientific">hydrothermal vent metagenome</name>
    <dbReference type="NCBI Taxonomy" id="652676"/>
    <lineage>
        <taxon>unclassified sequences</taxon>
        <taxon>metagenomes</taxon>
        <taxon>ecological metagenomes</taxon>
    </lineage>
</organism>
<dbReference type="PANTHER" id="PTHR43877">
    <property type="entry name" value="AMINOALKYLPHOSPHONATE N-ACETYLTRANSFERASE-RELATED-RELATED"/>
    <property type="match status" value="1"/>
</dbReference>
<dbReference type="CDD" id="cd04301">
    <property type="entry name" value="NAT_SF"/>
    <property type="match status" value="1"/>
</dbReference>
<feature type="domain" description="N-acetyltransferase" evidence="3">
    <location>
        <begin position="7"/>
        <end position="181"/>
    </location>
</feature>
<dbReference type="EMBL" id="CZQD01000034">
    <property type="protein sequence ID" value="CUS56916.1"/>
    <property type="molecule type" value="Genomic_DNA"/>
</dbReference>
<dbReference type="InterPro" id="IPR050832">
    <property type="entry name" value="Bact_Acetyltransf"/>
</dbReference>
<dbReference type="Pfam" id="PF00583">
    <property type="entry name" value="Acetyltransf_1"/>
    <property type="match status" value="1"/>
</dbReference>
<dbReference type="SUPFAM" id="SSF55729">
    <property type="entry name" value="Acyl-CoA N-acyltransferases (Nat)"/>
    <property type="match status" value="1"/>
</dbReference>
<gene>
    <name evidence="4" type="ORF">MGWOODY_Hyp1378</name>
</gene>
<evidence type="ECO:0000256" key="1">
    <source>
        <dbReference type="ARBA" id="ARBA00022679"/>
    </source>
</evidence>
<protein>
    <submittedName>
        <fullName evidence="4">Acetyltransferase, GNAT family</fullName>
    </submittedName>
</protein>
<evidence type="ECO:0000313" key="4">
    <source>
        <dbReference type="EMBL" id="CUS56916.1"/>
    </source>
</evidence>
<keyword evidence="1 4" id="KW-0808">Transferase</keyword>
<dbReference type="InterPro" id="IPR000182">
    <property type="entry name" value="GNAT_dom"/>
</dbReference>
<evidence type="ECO:0000256" key="2">
    <source>
        <dbReference type="ARBA" id="ARBA00023315"/>
    </source>
</evidence>
<proteinExistence type="predicted"/>
<dbReference type="Gene3D" id="3.40.630.30">
    <property type="match status" value="1"/>
</dbReference>
<name>A0A170PTV1_9ZZZZ</name>
<dbReference type="InterPro" id="IPR016181">
    <property type="entry name" value="Acyl_CoA_acyltransferase"/>
</dbReference>
<dbReference type="PROSITE" id="PS51186">
    <property type="entry name" value="GNAT"/>
    <property type="match status" value="1"/>
</dbReference>
<reference evidence="4" key="1">
    <citation type="submission" date="2015-10" db="EMBL/GenBank/DDBJ databases">
        <authorList>
            <person name="Gilbert D.G."/>
        </authorList>
    </citation>
    <scope>NUCLEOTIDE SEQUENCE</scope>
</reference>
<evidence type="ECO:0000259" key="3">
    <source>
        <dbReference type="PROSITE" id="PS51186"/>
    </source>
</evidence>
<dbReference type="AlphaFoldDB" id="A0A170PTV1"/>
<dbReference type="PANTHER" id="PTHR43877:SF1">
    <property type="entry name" value="ACETYLTRANSFERASE"/>
    <property type="match status" value="1"/>
</dbReference>
<keyword evidence="2" id="KW-0012">Acyltransferase</keyword>